<evidence type="ECO:0000259" key="8">
    <source>
        <dbReference type="PROSITE" id="PS51101"/>
    </source>
</evidence>
<evidence type="ECO:0000256" key="5">
    <source>
        <dbReference type="ARBA" id="ARBA00022679"/>
    </source>
</evidence>
<dbReference type="CDD" id="cd00001">
    <property type="entry name" value="PTS_IIB_man"/>
    <property type="match status" value="1"/>
</dbReference>
<keyword evidence="5" id="KW-0808">Transferase</keyword>
<dbReference type="RefSeq" id="WP_078686522.1">
    <property type="nucleotide sequence ID" value="NZ_FNWT01000001.1"/>
</dbReference>
<dbReference type="Pfam" id="PF03830">
    <property type="entry name" value="PTSIIB_sorb"/>
    <property type="match status" value="1"/>
</dbReference>
<organism evidence="9 10">
    <name type="scientific">Parafannyhessea umbonata</name>
    <dbReference type="NCBI Taxonomy" id="604330"/>
    <lineage>
        <taxon>Bacteria</taxon>
        <taxon>Bacillati</taxon>
        <taxon>Actinomycetota</taxon>
        <taxon>Coriobacteriia</taxon>
        <taxon>Coriobacteriales</taxon>
        <taxon>Atopobiaceae</taxon>
        <taxon>Parafannyhessea</taxon>
    </lineage>
</organism>
<keyword evidence="4" id="KW-0762">Sugar transport</keyword>
<comment type="subcellular location">
    <subcellularLocation>
        <location evidence="1">Cytoplasm</location>
    </subcellularLocation>
</comment>
<keyword evidence="10" id="KW-1185">Reference proteome</keyword>
<keyword evidence="2" id="KW-0813">Transport</keyword>
<keyword evidence="7" id="KW-0418">Kinase</keyword>
<dbReference type="PROSITE" id="PS51101">
    <property type="entry name" value="PTS_EIIB_TYPE_4"/>
    <property type="match status" value="1"/>
</dbReference>
<dbReference type="InterPro" id="IPR004720">
    <property type="entry name" value="PTS_IIB_sorbose-sp"/>
</dbReference>
<dbReference type="Gene3D" id="3.40.35.10">
    <property type="entry name" value="Phosphotransferase system, sorbose subfamily IIB component"/>
    <property type="match status" value="1"/>
</dbReference>
<proteinExistence type="predicted"/>
<evidence type="ECO:0000256" key="1">
    <source>
        <dbReference type="ARBA" id="ARBA00004496"/>
    </source>
</evidence>
<dbReference type="NCBIfam" id="NF008508">
    <property type="entry name" value="PRK11425.1"/>
    <property type="match status" value="1"/>
</dbReference>
<protein>
    <submittedName>
        <fullName evidence="9">PTS system D-galactosamine-specific EIIB component, Man family</fullName>
    </submittedName>
</protein>
<keyword evidence="3" id="KW-0963">Cytoplasm</keyword>
<evidence type="ECO:0000256" key="4">
    <source>
        <dbReference type="ARBA" id="ARBA00022597"/>
    </source>
</evidence>
<dbReference type="NCBIfam" id="TIGR00854">
    <property type="entry name" value="pts-sorbose"/>
    <property type="match status" value="1"/>
</dbReference>
<evidence type="ECO:0000256" key="6">
    <source>
        <dbReference type="ARBA" id="ARBA00022683"/>
    </source>
</evidence>
<dbReference type="EMBL" id="FNWT01000001">
    <property type="protein sequence ID" value="SEH39233.1"/>
    <property type="molecule type" value="Genomic_DNA"/>
</dbReference>
<feature type="domain" description="PTS EIIB type-4" evidence="8">
    <location>
        <begin position="2"/>
        <end position="160"/>
    </location>
</feature>
<name>A0A1H6HYH8_9ACTN</name>
<dbReference type="InterPro" id="IPR036667">
    <property type="entry name" value="PTS_IIB_sorbose-sp_sf"/>
</dbReference>
<sequence length="160" mass="17975">MSEPNIYLTRIDNRLIHGQVGVTWTRTLGVNLILVADDEAAHDEVVQEIMSMTLQTAGVGVRFWTVEKTISTIHKAAPSQKIFIVVRTPRQVRQLVEGGVPIKELNVGNMHFSEGKRAITKKVYVDDQDLEDFKAIEDAGVDVYIQDVPGTAKERIRYDV</sequence>
<dbReference type="SUPFAM" id="SSF52728">
    <property type="entry name" value="PTS IIb component"/>
    <property type="match status" value="1"/>
</dbReference>
<comment type="caution">
    <text evidence="9">The sequence shown here is derived from an EMBL/GenBank/DDBJ whole genome shotgun (WGS) entry which is preliminary data.</text>
</comment>
<accession>A0A1H6HYH8</accession>
<reference evidence="9 10" key="1">
    <citation type="submission" date="2016-10" db="EMBL/GenBank/DDBJ databases">
        <authorList>
            <person name="Varghese N."/>
            <person name="Submissions S."/>
        </authorList>
    </citation>
    <scope>NUCLEOTIDE SEQUENCE [LARGE SCALE GENOMIC DNA]</scope>
    <source>
        <strain evidence="9 10">WCP15</strain>
    </source>
</reference>
<evidence type="ECO:0000313" key="10">
    <source>
        <dbReference type="Proteomes" id="UP000199135"/>
    </source>
</evidence>
<dbReference type="NCBIfam" id="NF007288">
    <property type="entry name" value="PRK09756.1"/>
    <property type="match status" value="1"/>
</dbReference>
<evidence type="ECO:0000313" key="9">
    <source>
        <dbReference type="EMBL" id="SEH39233.1"/>
    </source>
</evidence>
<evidence type="ECO:0000256" key="7">
    <source>
        <dbReference type="ARBA" id="ARBA00022777"/>
    </source>
</evidence>
<dbReference type="InterPro" id="IPR018455">
    <property type="entry name" value="PTS_IIB_sorbose-sp_subgr"/>
</dbReference>
<evidence type="ECO:0000256" key="3">
    <source>
        <dbReference type="ARBA" id="ARBA00022490"/>
    </source>
</evidence>
<evidence type="ECO:0000256" key="2">
    <source>
        <dbReference type="ARBA" id="ARBA00022448"/>
    </source>
</evidence>
<dbReference type="Proteomes" id="UP000199135">
    <property type="component" value="Unassembled WGS sequence"/>
</dbReference>
<keyword evidence="6" id="KW-0598">Phosphotransferase system</keyword>
<gene>
    <name evidence="9" type="ORF">SAMN05216447_101300</name>
</gene>